<dbReference type="Proteomes" id="UP000006062">
    <property type="component" value="Chromosome"/>
</dbReference>
<dbReference type="eggNOG" id="COG1434">
    <property type="taxonomic scope" value="Bacteria"/>
</dbReference>
<dbReference type="PANTHER" id="PTHR30336:SF20">
    <property type="entry name" value="DUF218 DOMAIN-CONTAINING PROTEIN"/>
    <property type="match status" value="1"/>
</dbReference>
<proteinExistence type="predicted"/>
<accession>I3YB40</accession>
<dbReference type="PANTHER" id="PTHR30336">
    <property type="entry name" value="INNER MEMBRANE PROTEIN, PROBABLE PERMEASE"/>
    <property type="match status" value="1"/>
</dbReference>
<dbReference type="InterPro" id="IPR051599">
    <property type="entry name" value="Cell_Envelope_Assoc"/>
</dbReference>
<dbReference type="Pfam" id="PF02698">
    <property type="entry name" value="DUF218"/>
    <property type="match status" value="1"/>
</dbReference>
<dbReference type="HOGENOM" id="CLU_1198799_0_0_6"/>
<dbReference type="KEGG" id="tvi:Thivi_2259"/>
<evidence type="ECO:0000313" key="4">
    <source>
        <dbReference type="Proteomes" id="UP000006062"/>
    </source>
</evidence>
<name>I3YB40_THIV6</name>
<sequence>MSHVNGKMASTSRIDWDSLGTLALTILVGVAGAGIPFVVALARVLAVGLRTRSGPATGLAVVFGKRLVKDQPDPDYRARLATAARLALARPDLRILILGGRTGGARLTEAAAGAQRLRALPDCANLSIDLEQGSTDTLANLRNLRTLLAETGRREPLTLISNRYHLARLDQMASSLNLDYRLCAAETLVTALRSTLPQRWLLEGFYLTWFATGKLWARLTRNRRMLARVT</sequence>
<dbReference type="EMBL" id="CP003154">
    <property type="protein sequence ID" value="AFL74208.1"/>
    <property type="molecule type" value="Genomic_DNA"/>
</dbReference>
<reference evidence="3 4" key="1">
    <citation type="submission" date="2012-06" db="EMBL/GenBank/DDBJ databases">
        <title>Complete sequence of Thiocystis violascens DSM 198.</title>
        <authorList>
            <consortium name="US DOE Joint Genome Institute"/>
            <person name="Lucas S."/>
            <person name="Han J."/>
            <person name="Lapidus A."/>
            <person name="Cheng J.-F."/>
            <person name="Goodwin L."/>
            <person name="Pitluck S."/>
            <person name="Peters L."/>
            <person name="Ovchinnikova G."/>
            <person name="Teshima H."/>
            <person name="Detter J.C."/>
            <person name="Han C."/>
            <person name="Tapia R."/>
            <person name="Land M."/>
            <person name="Hauser L."/>
            <person name="Kyrpides N."/>
            <person name="Ivanova N."/>
            <person name="Pagani I."/>
            <person name="Vogl K."/>
            <person name="Liu Z."/>
            <person name="Frigaard N.-U."/>
            <person name="Bryant D."/>
            <person name="Woyke T."/>
        </authorList>
    </citation>
    <scope>NUCLEOTIDE SEQUENCE [LARGE SCALE GENOMIC DNA]</scope>
    <source>
        <strain evidence="4">ATCC 17096 / DSM 198 / 6111</strain>
    </source>
</reference>
<evidence type="ECO:0000256" key="1">
    <source>
        <dbReference type="SAM" id="Phobius"/>
    </source>
</evidence>
<dbReference type="GO" id="GO:0005886">
    <property type="term" value="C:plasma membrane"/>
    <property type="evidence" value="ECO:0007669"/>
    <property type="project" value="TreeGrafter"/>
</dbReference>
<protein>
    <submittedName>
        <fullName evidence="3">DUF218 domain-containing protein</fullName>
    </submittedName>
</protein>
<keyword evidence="1" id="KW-1133">Transmembrane helix</keyword>
<dbReference type="AlphaFoldDB" id="I3YB40"/>
<evidence type="ECO:0000259" key="2">
    <source>
        <dbReference type="Pfam" id="PF02698"/>
    </source>
</evidence>
<evidence type="ECO:0000313" key="3">
    <source>
        <dbReference type="EMBL" id="AFL74208.1"/>
    </source>
</evidence>
<feature type="domain" description="DUF218" evidence="2">
    <location>
        <begin position="60"/>
        <end position="194"/>
    </location>
</feature>
<organism evidence="3 4">
    <name type="scientific">Thiocystis violascens (strain ATCC 17096 / DSM 198 / 6111)</name>
    <name type="common">Chromatium violascens</name>
    <dbReference type="NCBI Taxonomy" id="765911"/>
    <lineage>
        <taxon>Bacteria</taxon>
        <taxon>Pseudomonadati</taxon>
        <taxon>Pseudomonadota</taxon>
        <taxon>Gammaproteobacteria</taxon>
        <taxon>Chromatiales</taxon>
        <taxon>Chromatiaceae</taxon>
        <taxon>Thiocystis</taxon>
    </lineage>
</organism>
<keyword evidence="4" id="KW-1185">Reference proteome</keyword>
<dbReference type="InterPro" id="IPR003848">
    <property type="entry name" value="DUF218"/>
</dbReference>
<feature type="transmembrane region" description="Helical" evidence="1">
    <location>
        <begin position="20"/>
        <end position="42"/>
    </location>
</feature>
<gene>
    <name evidence="3" type="ordered locus">Thivi_2259</name>
</gene>
<keyword evidence="1" id="KW-0812">Transmembrane</keyword>
<keyword evidence="1" id="KW-0472">Membrane</keyword>
<dbReference type="STRING" id="765911.Thivi_2259"/>